<protein>
    <recommendedName>
        <fullName evidence="2">Arrestin C-terminal-like domain-containing protein</fullName>
    </recommendedName>
</protein>
<feature type="region of interest" description="Disordered" evidence="1">
    <location>
        <begin position="37"/>
        <end position="58"/>
    </location>
</feature>
<dbReference type="AlphaFoldDB" id="G8BTD1"/>
<keyword evidence="4" id="KW-1185">Reference proteome</keyword>
<feature type="region of interest" description="Disordered" evidence="1">
    <location>
        <begin position="1"/>
        <end position="25"/>
    </location>
</feature>
<feature type="region of interest" description="Disordered" evidence="1">
    <location>
        <begin position="234"/>
        <end position="287"/>
    </location>
</feature>
<dbReference type="RefSeq" id="XP_003685593.1">
    <property type="nucleotide sequence ID" value="XM_003685545.1"/>
</dbReference>
<feature type="region of interest" description="Disordered" evidence="1">
    <location>
        <begin position="453"/>
        <end position="488"/>
    </location>
</feature>
<feature type="compositionally biased region" description="Polar residues" evidence="1">
    <location>
        <begin position="97"/>
        <end position="113"/>
    </location>
</feature>
<dbReference type="PANTHER" id="PTHR11188:SF168">
    <property type="entry name" value="PROTEIN ECM21-RELATED"/>
    <property type="match status" value="1"/>
</dbReference>
<dbReference type="OrthoDB" id="2333384at2759"/>
<organism evidence="3 4">
    <name type="scientific">Tetrapisispora phaffii (strain ATCC 24235 / CBS 4417 / NBRC 1672 / NRRL Y-8282 / UCD 70-5)</name>
    <name type="common">Yeast</name>
    <name type="synonym">Fabospora phaffii</name>
    <dbReference type="NCBI Taxonomy" id="1071381"/>
    <lineage>
        <taxon>Eukaryota</taxon>
        <taxon>Fungi</taxon>
        <taxon>Dikarya</taxon>
        <taxon>Ascomycota</taxon>
        <taxon>Saccharomycotina</taxon>
        <taxon>Saccharomycetes</taxon>
        <taxon>Saccharomycetales</taxon>
        <taxon>Saccharomycetaceae</taxon>
        <taxon>Tetrapisispora</taxon>
    </lineage>
</organism>
<dbReference type="Proteomes" id="UP000005666">
    <property type="component" value="Chromosome 5"/>
</dbReference>
<dbReference type="OMA" id="TNILWPT"/>
<evidence type="ECO:0000313" key="4">
    <source>
        <dbReference type="Proteomes" id="UP000005666"/>
    </source>
</evidence>
<gene>
    <name evidence="3" type="primary">TPHA0E00640</name>
    <name evidence="3" type="ordered locus">TPHA_0E00640</name>
</gene>
<dbReference type="KEGG" id="tpf:TPHA_0E00640"/>
<feature type="compositionally biased region" description="Polar residues" evidence="1">
    <location>
        <begin position="242"/>
        <end position="258"/>
    </location>
</feature>
<dbReference type="GO" id="GO:0070086">
    <property type="term" value="P:ubiquitin-dependent endocytosis"/>
    <property type="evidence" value="ECO:0007669"/>
    <property type="project" value="TreeGrafter"/>
</dbReference>
<feature type="region of interest" description="Disordered" evidence="1">
    <location>
        <begin position="78"/>
        <end position="162"/>
    </location>
</feature>
<dbReference type="PANTHER" id="PTHR11188">
    <property type="entry name" value="ARRESTIN DOMAIN CONTAINING PROTEIN"/>
    <property type="match status" value="1"/>
</dbReference>
<dbReference type="InterPro" id="IPR011022">
    <property type="entry name" value="Arrestin_C-like"/>
</dbReference>
<feature type="domain" description="Arrestin C-terminal-like" evidence="2">
    <location>
        <begin position="550"/>
        <end position="844"/>
    </location>
</feature>
<dbReference type="GO" id="GO:0031625">
    <property type="term" value="F:ubiquitin protein ligase binding"/>
    <property type="evidence" value="ECO:0007669"/>
    <property type="project" value="TreeGrafter"/>
</dbReference>
<dbReference type="InterPro" id="IPR050357">
    <property type="entry name" value="Arrestin_domain-protein"/>
</dbReference>
<evidence type="ECO:0000313" key="3">
    <source>
        <dbReference type="EMBL" id="CCE63159.1"/>
    </source>
</evidence>
<sequence>MSLNATDKSETRSGHHIKSDKRSPSMKVALSAFMGSSANSSTTSLHSHAHSSKNSGIASTYSNASLPVARRNSAHHFPVRKTSNSSSHSHNNNKTSQAPLNHPQLNNDSSADLGNTRRHSIAVFSPSPNGKSTNPFRQSSSSDSHSITLTPVHSPASTRPVSANTDSALLSKLGKTYLRDYLKARGLLEKKLIFTGDNIKISVADSGSTMFLASNPRRSDAYYARMNGYADSDAADDPYLSRNDTTLRNPASSASSGDRLNRSRASSSASGRQSINSRSNSSTDSDETVHPYNVAIIVTVKQSTQLKDIEANLFSRIRVFWKEGVPPTKSFKEEVYNYGSIKWTLNCKNYDLYIPCKVSSKDKIVNNNIKERKLEIFRNIPDKDRIYADASHSKEAIFDRLSKTETKKFHSGTYVFMLPVAFSDNVPESLYYPSARIGYRVSIATKIEKTKKDHLSSKDSHRLYSGTSTGSKDSLKEIGDIQPGVKHSSSTSLFKKVKSSLSIANDTVEHSKENHSANKIYVEYPLTIIRTPPPSSTTTANRSIYVNRTWSDALGYEISFGQKYIPLGSKVPIKLKISPLTKDIKLHRVRVNLLEKVSFVSKNYEYEFDQIDVISKDPYSPYYKNFQAMRRKCRSLSLLEIRTKEKGGHALREEIVENCFAGNLLAYDSIKDYSKKTDKERPEIGINEPIVIETNIEFPKFVDLDKKGTRNIPPYGVDSYVSVNSTDSDDVKQPLNKRHSSIRGFFTTAHSSTELKPEVNHTTDPRLLETKILTNSGKDIKLNTSVHMAKRGLYVDSYNCANISCKHKLEIMFRVSKKDDVNPTKIRNYEVVLDIPVIIVSDKCVVESMELPTYSMAIMDNPHSDLASTTKNAVDDVFPPSFEEVFSVPASPLGSPFASPTNSPRMRAMFSNDDLSDHLSLSKDVSSLNLNRTGEFVSTNPFHLNYSSNTDIASMVKSSQQFTTFDNLDDLLGSPKKDGIDENLVKSGDSDSLVAIDVPYCLYSPDKKKKLTINESQPEGLFKSDYSFKPKGSNHSLSGSDEIYHEVLGPDLKKSFTKSDPPTYDDIVSNR</sequence>
<dbReference type="eggNOG" id="KOG3780">
    <property type="taxonomic scope" value="Eukaryota"/>
</dbReference>
<feature type="compositionally biased region" description="Low complexity" evidence="1">
    <location>
        <begin position="263"/>
        <end position="283"/>
    </location>
</feature>
<accession>G8BTD1</accession>
<dbReference type="HOGENOM" id="CLU_006239_0_0_1"/>
<name>G8BTD1_TETPH</name>
<feature type="compositionally biased region" description="Polar residues" evidence="1">
    <location>
        <begin position="126"/>
        <end position="138"/>
    </location>
</feature>
<dbReference type="GO" id="GO:0005829">
    <property type="term" value="C:cytosol"/>
    <property type="evidence" value="ECO:0007669"/>
    <property type="project" value="TreeGrafter"/>
</dbReference>
<dbReference type="GO" id="GO:0030674">
    <property type="term" value="F:protein-macromolecule adaptor activity"/>
    <property type="evidence" value="ECO:0007669"/>
    <property type="project" value="TreeGrafter"/>
</dbReference>
<proteinExistence type="predicted"/>
<feature type="region of interest" description="Disordered" evidence="1">
    <location>
        <begin position="1051"/>
        <end position="1071"/>
    </location>
</feature>
<evidence type="ECO:0000259" key="2">
    <source>
        <dbReference type="SMART" id="SM01017"/>
    </source>
</evidence>
<reference evidence="3 4" key="1">
    <citation type="journal article" date="2011" name="Proc. Natl. Acad. Sci. U.S.A.">
        <title>Evolutionary erosion of yeast sex chromosomes by mating-type switching accidents.</title>
        <authorList>
            <person name="Gordon J.L."/>
            <person name="Armisen D."/>
            <person name="Proux-Wera E."/>
            <person name="Oheigeartaigh S.S."/>
            <person name="Byrne K.P."/>
            <person name="Wolfe K.H."/>
        </authorList>
    </citation>
    <scope>NUCLEOTIDE SEQUENCE [LARGE SCALE GENOMIC DNA]</scope>
    <source>
        <strain evidence="4">ATCC 24235 / CBS 4417 / NBRC 1672 / NRRL Y-8282 / UCD 70-5</strain>
    </source>
</reference>
<evidence type="ECO:0000256" key="1">
    <source>
        <dbReference type="SAM" id="MobiDB-lite"/>
    </source>
</evidence>
<feature type="compositionally biased region" description="Polar residues" evidence="1">
    <location>
        <begin position="147"/>
        <end position="162"/>
    </location>
</feature>
<dbReference type="EMBL" id="HE612860">
    <property type="protein sequence ID" value="CCE63159.1"/>
    <property type="molecule type" value="Genomic_DNA"/>
</dbReference>
<dbReference type="GeneID" id="11531315"/>
<feature type="compositionally biased region" description="Low complexity" evidence="1">
    <location>
        <begin position="37"/>
        <end position="46"/>
    </location>
</feature>
<feature type="compositionally biased region" description="Low complexity" evidence="1">
    <location>
        <begin position="81"/>
        <end position="96"/>
    </location>
</feature>
<dbReference type="SMART" id="SM01017">
    <property type="entry name" value="Arrestin_C"/>
    <property type="match status" value="1"/>
</dbReference>
<feature type="compositionally biased region" description="Basic and acidic residues" evidence="1">
    <location>
        <begin position="453"/>
        <end position="462"/>
    </location>
</feature>
<dbReference type="STRING" id="1071381.G8BTD1"/>